<keyword evidence="2" id="KW-1185">Reference proteome</keyword>
<proteinExistence type="predicted"/>
<organism evidence="1 2">
    <name type="scientific">Tegillarca granosa</name>
    <name type="common">Malaysian cockle</name>
    <name type="synonym">Anadara granosa</name>
    <dbReference type="NCBI Taxonomy" id="220873"/>
    <lineage>
        <taxon>Eukaryota</taxon>
        <taxon>Metazoa</taxon>
        <taxon>Spiralia</taxon>
        <taxon>Lophotrochozoa</taxon>
        <taxon>Mollusca</taxon>
        <taxon>Bivalvia</taxon>
        <taxon>Autobranchia</taxon>
        <taxon>Pteriomorphia</taxon>
        <taxon>Arcoida</taxon>
        <taxon>Arcoidea</taxon>
        <taxon>Arcidae</taxon>
        <taxon>Tegillarca</taxon>
    </lineage>
</organism>
<accession>A0ABQ9EV51</accession>
<evidence type="ECO:0008006" key="3">
    <source>
        <dbReference type="Google" id="ProtNLM"/>
    </source>
</evidence>
<reference evidence="1 2" key="1">
    <citation type="submission" date="2022-12" db="EMBL/GenBank/DDBJ databases">
        <title>Chromosome-level genome of Tegillarca granosa.</title>
        <authorList>
            <person name="Kim J."/>
        </authorList>
    </citation>
    <scope>NUCLEOTIDE SEQUENCE [LARGE SCALE GENOMIC DNA]</scope>
    <source>
        <strain evidence="1">Teg-2019</strain>
        <tissue evidence="1">Adductor muscle</tissue>
    </source>
</reference>
<comment type="caution">
    <text evidence="1">The sequence shown here is derived from an EMBL/GenBank/DDBJ whole genome shotgun (WGS) entry which is preliminary data.</text>
</comment>
<dbReference type="Proteomes" id="UP001217089">
    <property type="component" value="Unassembled WGS sequence"/>
</dbReference>
<evidence type="ECO:0000313" key="1">
    <source>
        <dbReference type="EMBL" id="KAJ8309066.1"/>
    </source>
</evidence>
<evidence type="ECO:0000313" key="2">
    <source>
        <dbReference type="Proteomes" id="UP001217089"/>
    </source>
</evidence>
<gene>
    <name evidence="1" type="ORF">KUTeg_013940</name>
</gene>
<sequence length="141" mass="16033">MLQNGTPGKPSIIPEECSAENNSVTIAWQPHIGNAVESYSLELDDGNGGPLKIIKIINFYKGTLLNVNPLFYGPCRTFYRFSSAFKSCQTKIFQDILTNLISGRVKGFLKPFSREKLFIIWFNTAFSCEKLLRCWEKLMII</sequence>
<protein>
    <recommendedName>
        <fullName evidence="3">Fibronectin type-III domain-containing protein</fullName>
    </recommendedName>
</protein>
<name>A0ABQ9EV51_TEGGR</name>
<dbReference type="EMBL" id="JARBDR010000657">
    <property type="protein sequence ID" value="KAJ8309066.1"/>
    <property type="molecule type" value="Genomic_DNA"/>
</dbReference>